<reference evidence="1" key="1">
    <citation type="journal article" date="2020" name="Stud. Mycol.">
        <title>101 Dothideomycetes genomes: a test case for predicting lifestyles and emergence of pathogens.</title>
        <authorList>
            <person name="Haridas S."/>
            <person name="Albert R."/>
            <person name="Binder M."/>
            <person name="Bloem J."/>
            <person name="Labutti K."/>
            <person name="Salamov A."/>
            <person name="Andreopoulos B."/>
            <person name="Baker S."/>
            <person name="Barry K."/>
            <person name="Bills G."/>
            <person name="Bluhm B."/>
            <person name="Cannon C."/>
            <person name="Castanera R."/>
            <person name="Culley D."/>
            <person name="Daum C."/>
            <person name="Ezra D."/>
            <person name="Gonzalez J."/>
            <person name="Henrissat B."/>
            <person name="Kuo A."/>
            <person name="Liang C."/>
            <person name="Lipzen A."/>
            <person name="Lutzoni F."/>
            <person name="Magnuson J."/>
            <person name="Mondo S."/>
            <person name="Nolan M."/>
            <person name="Ohm R."/>
            <person name="Pangilinan J."/>
            <person name="Park H.-J."/>
            <person name="Ramirez L."/>
            <person name="Alfaro M."/>
            <person name="Sun H."/>
            <person name="Tritt A."/>
            <person name="Yoshinaga Y."/>
            <person name="Zwiers L.-H."/>
            <person name="Turgeon B."/>
            <person name="Goodwin S."/>
            <person name="Spatafora J."/>
            <person name="Crous P."/>
            <person name="Grigoriev I."/>
        </authorList>
    </citation>
    <scope>NUCLEOTIDE SEQUENCE</scope>
    <source>
        <strain evidence="1">CBS 175.79</strain>
    </source>
</reference>
<gene>
    <name evidence="1" type="ORF">BU24DRAFT_459168</name>
</gene>
<evidence type="ECO:0000313" key="1">
    <source>
        <dbReference type="EMBL" id="KAF2019498.1"/>
    </source>
</evidence>
<dbReference type="EMBL" id="ML978067">
    <property type="protein sequence ID" value="KAF2019498.1"/>
    <property type="molecule type" value="Genomic_DNA"/>
</dbReference>
<dbReference type="Proteomes" id="UP000799778">
    <property type="component" value="Unassembled WGS sequence"/>
</dbReference>
<sequence>MALWKGSTYKAKIREEPGWTKQTIKDFAQAGYNKIKDRFTGGAVLVAALWIHGDGCYIVSKPRGDAMVDFMFANRLTAPAWNSYNEERTDPDLEDRFHAEDGACFYVENRLPLSGKVPAGGNYEEISGGIRPFIAIYGKYRSSDKEGFKPPCGGGNADPPCTLEMSWLHIDYN</sequence>
<protein>
    <submittedName>
        <fullName evidence="1">Uncharacterized protein</fullName>
    </submittedName>
</protein>
<dbReference type="AlphaFoldDB" id="A0A6A5Y1X3"/>
<name>A0A6A5Y1X3_9PLEO</name>
<dbReference type="RefSeq" id="XP_033387837.1">
    <property type="nucleotide sequence ID" value="XM_033531702.1"/>
</dbReference>
<dbReference type="GeneID" id="54289099"/>
<evidence type="ECO:0000313" key="2">
    <source>
        <dbReference type="Proteomes" id="UP000799778"/>
    </source>
</evidence>
<accession>A0A6A5Y1X3</accession>
<dbReference type="OrthoDB" id="4488944at2759"/>
<organism evidence="1 2">
    <name type="scientific">Aaosphaeria arxii CBS 175.79</name>
    <dbReference type="NCBI Taxonomy" id="1450172"/>
    <lineage>
        <taxon>Eukaryota</taxon>
        <taxon>Fungi</taxon>
        <taxon>Dikarya</taxon>
        <taxon>Ascomycota</taxon>
        <taxon>Pezizomycotina</taxon>
        <taxon>Dothideomycetes</taxon>
        <taxon>Pleosporomycetidae</taxon>
        <taxon>Pleosporales</taxon>
        <taxon>Pleosporales incertae sedis</taxon>
        <taxon>Aaosphaeria</taxon>
    </lineage>
</organism>
<proteinExistence type="predicted"/>
<keyword evidence="2" id="KW-1185">Reference proteome</keyword>